<accession>A0A7C6EJR3</accession>
<dbReference type="Pfam" id="PF04055">
    <property type="entry name" value="Radical_SAM"/>
    <property type="match status" value="1"/>
</dbReference>
<keyword evidence="1" id="KW-0949">S-adenosyl-L-methionine</keyword>
<keyword evidence="5" id="KW-0175">Coiled coil</keyword>
<dbReference type="CDD" id="cd01335">
    <property type="entry name" value="Radical_SAM"/>
    <property type="match status" value="1"/>
</dbReference>
<dbReference type="GO" id="GO:0046872">
    <property type="term" value="F:metal ion binding"/>
    <property type="evidence" value="ECO:0007669"/>
    <property type="project" value="UniProtKB-KW"/>
</dbReference>
<dbReference type="SUPFAM" id="SSF102114">
    <property type="entry name" value="Radical SAM enzymes"/>
    <property type="match status" value="1"/>
</dbReference>
<feature type="domain" description="Radical SAM core" evidence="6">
    <location>
        <begin position="22"/>
        <end position="166"/>
    </location>
</feature>
<dbReference type="SFLD" id="SFLDG01067">
    <property type="entry name" value="SPASM/twitch_domain_containing"/>
    <property type="match status" value="1"/>
</dbReference>
<dbReference type="SFLD" id="SFLDS00029">
    <property type="entry name" value="Radical_SAM"/>
    <property type="match status" value="1"/>
</dbReference>
<dbReference type="InterPro" id="IPR013785">
    <property type="entry name" value="Aldolase_TIM"/>
</dbReference>
<organism evidence="7">
    <name type="scientific">candidate division WOR-3 bacterium</name>
    <dbReference type="NCBI Taxonomy" id="2052148"/>
    <lineage>
        <taxon>Bacteria</taxon>
        <taxon>Bacteria division WOR-3</taxon>
    </lineage>
</organism>
<gene>
    <name evidence="7" type="ORF">ENV70_06625</name>
</gene>
<dbReference type="EMBL" id="DTHJ01000135">
    <property type="protein sequence ID" value="HHS63267.1"/>
    <property type="molecule type" value="Genomic_DNA"/>
</dbReference>
<dbReference type="PANTHER" id="PTHR43273:SF2">
    <property type="entry name" value="RADICAL SAM CORE DOMAIN-CONTAINING PROTEIN"/>
    <property type="match status" value="1"/>
</dbReference>
<dbReference type="PANTHER" id="PTHR43273">
    <property type="entry name" value="ANAEROBIC SULFATASE-MATURATING ENZYME HOMOLOG ASLB-RELATED"/>
    <property type="match status" value="1"/>
</dbReference>
<name>A0A7C6EJR3_UNCW3</name>
<evidence type="ECO:0000256" key="2">
    <source>
        <dbReference type="ARBA" id="ARBA00022723"/>
    </source>
</evidence>
<sequence>MGVNVPSFDFKEDKGLIINLFVTSKCNARCEECINQTITNNSGLKPEDLEINLERGLKIIKEIIEKNKGIPATLCFYGGEPLLEPHRFVPVIEELKKKYDSVRFMIYTNGEYLARFFKEYPEIAKNIWIYAVSIDGDEKQHNRVRLGTDLKQIRENLKIVKENYYGNVLMWSTLREGQSLLNCFEEFTRLYNNGLVNHFFWHWLETQDDFKNFPQYFKNYTGDLKIIVDDYIEKLKNGVLLPIAHLNELILYLITRRKRNHTACGAELKTNYDLVGGEILACVDLPFEMGKRLKQNPDELLALKDLLGCHNCPIYFYCGGRCPIQILYGTKLRTGQYCELLKAHIRIVEERLNEIKKALNEKNISLQEIYDRSAFIVRYTDVTP</sequence>
<protein>
    <submittedName>
        <fullName evidence="7">4Fe-4S cluster-binding domain-containing protein</fullName>
    </submittedName>
</protein>
<dbReference type="AlphaFoldDB" id="A0A7C6EJR3"/>
<dbReference type="InterPro" id="IPR007197">
    <property type="entry name" value="rSAM"/>
</dbReference>
<comment type="caution">
    <text evidence="7">The sequence shown here is derived from an EMBL/GenBank/DDBJ whole genome shotgun (WGS) entry which is preliminary data.</text>
</comment>
<feature type="coiled-coil region" evidence="5">
    <location>
        <begin position="338"/>
        <end position="365"/>
    </location>
</feature>
<evidence type="ECO:0000313" key="7">
    <source>
        <dbReference type="EMBL" id="HHS63267.1"/>
    </source>
</evidence>
<dbReference type="GO" id="GO:0051536">
    <property type="term" value="F:iron-sulfur cluster binding"/>
    <property type="evidence" value="ECO:0007669"/>
    <property type="project" value="UniProtKB-KW"/>
</dbReference>
<evidence type="ECO:0000256" key="5">
    <source>
        <dbReference type="SAM" id="Coils"/>
    </source>
</evidence>
<evidence type="ECO:0000256" key="3">
    <source>
        <dbReference type="ARBA" id="ARBA00023004"/>
    </source>
</evidence>
<evidence type="ECO:0000256" key="1">
    <source>
        <dbReference type="ARBA" id="ARBA00022691"/>
    </source>
</evidence>
<keyword evidence="4" id="KW-0411">Iron-sulfur</keyword>
<dbReference type="Gene3D" id="3.20.20.70">
    <property type="entry name" value="Aldolase class I"/>
    <property type="match status" value="1"/>
</dbReference>
<keyword evidence="2" id="KW-0479">Metal-binding</keyword>
<keyword evidence="3" id="KW-0408">Iron</keyword>
<dbReference type="InterPro" id="IPR023867">
    <property type="entry name" value="Sulphatase_maturase_rSAM"/>
</dbReference>
<dbReference type="GO" id="GO:0016491">
    <property type="term" value="F:oxidoreductase activity"/>
    <property type="evidence" value="ECO:0007669"/>
    <property type="project" value="InterPro"/>
</dbReference>
<evidence type="ECO:0000259" key="6">
    <source>
        <dbReference type="Pfam" id="PF04055"/>
    </source>
</evidence>
<proteinExistence type="predicted"/>
<evidence type="ECO:0000256" key="4">
    <source>
        <dbReference type="ARBA" id="ARBA00023014"/>
    </source>
</evidence>
<reference evidence="7" key="1">
    <citation type="journal article" date="2020" name="mSystems">
        <title>Genome- and Community-Level Interaction Insights into Carbon Utilization and Element Cycling Functions of Hydrothermarchaeota in Hydrothermal Sediment.</title>
        <authorList>
            <person name="Zhou Z."/>
            <person name="Liu Y."/>
            <person name="Xu W."/>
            <person name="Pan J."/>
            <person name="Luo Z.H."/>
            <person name="Li M."/>
        </authorList>
    </citation>
    <scope>NUCLEOTIDE SEQUENCE [LARGE SCALE GENOMIC DNA]</scope>
    <source>
        <strain evidence="7">SpSt-783</strain>
    </source>
</reference>
<dbReference type="InterPro" id="IPR058240">
    <property type="entry name" value="rSAM_sf"/>
</dbReference>